<dbReference type="PANTHER" id="PTHR40036:SF1">
    <property type="entry name" value="MACROCIN O-METHYLTRANSFERASE"/>
    <property type="match status" value="1"/>
</dbReference>
<evidence type="ECO:0000313" key="1">
    <source>
        <dbReference type="EMBL" id="KUF19035.1"/>
    </source>
</evidence>
<accession>A0A0W7X8E8</accession>
<proteinExistence type="predicted"/>
<dbReference type="InterPro" id="IPR008884">
    <property type="entry name" value="TylF_MeTrfase"/>
</dbReference>
<reference evidence="1 2" key="1">
    <citation type="submission" date="2015-12" db="EMBL/GenBank/DDBJ databases">
        <title>Draft genome sequence of Streptomyces silvensis ATCC 53525, a producer of novel hormone antagonists.</title>
        <authorList>
            <person name="Johnston C.W."/>
            <person name="Li Y."/>
            <person name="Magarvey N.A."/>
        </authorList>
    </citation>
    <scope>NUCLEOTIDE SEQUENCE [LARGE SCALE GENOMIC DNA]</scope>
    <source>
        <strain evidence="1 2">ATCC 53525</strain>
    </source>
</reference>
<protein>
    <recommendedName>
        <fullName evidence="3">Methyltransferase</fullName>
    </recommendedName>
</protein>
<comment type="caution">
    <text evidence="1">The sequence shown here is derived from an EMBL/GenBank/DDBJ whole genome shotgun (WGS) entry which is preliminary data.</text>
</comment>
<dbReference type="PANTHER" id="PTHR40036">
    <property type="entry name" value="MACROCIN O-METHYLTRANSFERASE"/>
    <property type="match status" value="1"/>
</dbReference>
<keyword evidence="2" id="KW-1185">Reference proteome</keyword>
<evidence type="ECO:0008006" key="3">
    <source>
        <dbReference type="Google" id="ProtNLM"/>
    </source>
</evidence>
<dbReference type="STRING" id="1765722.AT728_06200"/>
<dbReference type="Proteomes" id="UP000054804">
    <property type="component" value="Unassembled WGS sequence"/>
</dbReference>
<dbReference type="AlphaFoldDB" id="A0A0W7X8E8"/>
<name>A0A0W7X8E8_9ACTN</name>
<dbReference type="InterPro" id="IPR029063">
    <property type="entry name" value="SAM-dependent_MTases_sf"/>
</dbReference>
<dbReference type="SUPFAM" id="SSF53335">
    <property type="entry name" value="S-adenosyl-L-methionine-dependent methyltransferases"/>
    <property type="match status" value="1"/>
</dbReference>
<dbReference type="Pfam" id="PF05711">
    <property type="entry name" value="TylF"/>
    <property type="match status" value="1"/>
</dbReference>
<sequence>MSLEREPLPTALRELGVGLLREHWRTIDRDRLISVYGEVTATLARTGTGAVVELGCYKGAMSAWLRALLDFCRSSREIHVFDSFAGLPKPDEIDGDHLKEGEVRASSEDVLDLHARWELQPPVIHPGWFDATLDELPDEIAFAYIDADFYESMACALRAVLPRLVPGGTIVMDDYADLDKNARAWAELPGVKKAWDDVTGGHLELDVILGFDDLAFGVYRAV</sequence>
<evidence type="ECO:0000313" key="2">
    <source>
        <dbReference type="Proteomes" id="UP000054804"/>
    </source>
</evidence>
<dbReference type="EMBL" id="LOCL01000029">
    <property type="protein sequence ID" value="KUF19035.1"/>
    <property type="molecule type" value="Genomic_DNA"/>
</dbReference>
<dbReference type="Gene3D" id="3.40.50.150">
    <property type="entry name" value="Vaccinia Virus protein VP39"/>
    <property type="match status" value="1"/>
</dbReference>
<dbReference type="OrthoDB" id="3826968at2"/>
<organism evidence="1 2">
    <name type="scientific">Streptomyces silvensis</name>
    <dbReference type="NCBI Taxonomy" id="1765722"/>
    <lineage>
        <taxon>Bacteria</taxon>
        <taxon>Bacillati</taxon>
        <taxon>Actinomycetota</taxon>
        <taxon>Actinomycetes</taxon>
        <taxon>Kitasatosporales</taxon>
        <taxon>Streptomycetaceae</taxon>
        <taxon>Streptomyces</taxon>
    </lineage>
</organism>
<gene>
    <name evidence="1" type="ORF">AT728_06200</name>
</gene>